<feature type="transmembrane region" description="Helical" evidence="1">
    <location>
        <begin position="24"/>
        <end position="45"/>
    </location>
</feature>
<organism evidence="2 3">
    <name type="scientific">Babesia divergens</name>
    <dbReference type="NCBI Taxonomy" id="32595"/>
    <lineage>
        <taxon>Eukaryota</taxon>
        <taxon>Sar</taxon>
        <taxon>Alveolata</taxon>
        <taxon>Apicomplexa</taxon>
        <taxon>Aconoidasida</taxon>
        <taxon>Piroplasmida</taxon>
        <taxon>Babesiidae</taxon>
        <taxon>Babesia</taxon>
    </lineage>
</organism>
<keyword evidence="1" id="KW-0812">Transmembrane</keyword>
<comment type="caution">
    <text evidence="2">The sequence shown here is derived from an EMBL/GenBank/DDBJ whole genome shotgun (WGS) entry which is preliminary data.</text>
</comment>
<dbReference type="AlphaFoldDB" id="A0AAD9G6S5"/>
<dbReference type="EMBL" id="JAHBMH010000073">
    <property type="protein sequence ID" value="KAK1932896.1"/>
    <property type="molecule type" value="Genomic_DNA"/>
</dbReference>
<accession>A0AAD9G6S5</accession>
<protein>
    <submittedName>
        <fullName evidence="2">Membrane protein</fullName>
    </submittedName>
</protein>
<evidence type="ECO:0000256" key="1">
    <source>
        <dbReference type="SAM" id="Phobius"/>
    </source>
</evidence>
<keyword evidence="3" id="KW-1185">Reference proteome</keyword>
<sequence>MASSRASQEKRCCGGSCGVDFTRFLDAGCMALFSIVLSCVFLLMFGETLRMINRTEFAHKDYVKRFLTRLFPFRVFQLDARSVVYFVYASSEFQVSLSMLFSVRYDLTLGLITLVW</sequence>
<dbReference type="Proteomes" id="UP001195914">
    <property type="component" value="Unassembled WGS sequence"/>
</dbReference>
<gene>
    <name evidence="2" type="ORF">X943_001297</name>
</gene>
<evidence type="ECO:0000313" key="3">
    <source>
        <dbReference type="Proteomes" id="UP001195914"/>
    </source>
</evidence>
<evidence type="ECO:0000313" key="2">
    <source>
        <dbReference type="EMBL" id="KAK1932896.1"/>
    </source>
</evidence>
<reference evidence="2" key="2">
    <citation type="submission" date="2021-05" db="EMBL/GenBank/DDBJ databases">
        <authorList>
            <person name="Pain A."/>
        </authorList>
    </citation>
    <scope>NUCLEOTIDE SEQUENCE</scope>
    <source>
        <strain evidence="2">1802A</strain>
    </source>
</reference>
<reference evidence="2" key="1">
    <citation type="journal article" date="2014" name="Nucleic Acids Res.">
        <title>The evolutionary dynamics of variant antigen genes in Babesia reveal a history of genomic innovation underlying host-parasite interaction.</title>
        <authorList>
            <person name="Jackson A.P."/>
            <person name="Otto T.D."/>
            <person name="Darby A."/>
            <person name="Ramaprasad A."/>
            <person name="Xia D."/>
            <person name="Echaide I.E."/>
            <person name="Farber M."/>
            <person name="Gahlot S."/>
            <person name="Gamble J."/>
            <person name="Gupta D."/>
            <person name="Gupta Y."/>
            <person name="Jackson L."/>
            <person name="Malandrin L."/>
            <person name="Malas T.B."/>
            <person name="Moussa E."/>
            <person name="Nair M."/>
            <person name="Reid A.J."/>
            <person name="Sanders M."/>
            <person name="Sharma J."/>
            <person name="Tracey A."/>
            <person name="Quail M.A."/>
            <person name="Weir W."/>
            <person name="Wastling J.M."/>
            <person name="Hall N."/>
            <person name="Willadsen P."/>
            <person name="Lingelbach K."/>
            <person name="Shiels B."/>
            <person name="Tait A."/>
            <person name="Berriman M."/>
            <person name="Allred D.R."/>
            <person name="Pain A."/>
        </authorList>
    </citation>
    <scope>NUCLEOTIDE SEQUENCE</scope>
    <source>
        <strain evidence="2">1802A</strain>
    </source>
</reference>
<name>A0AAD9G6S5_BABDI</name>
<keyword evidence="1" id="KW-1133">Transmembrane helix</keyword>
<proteinExistence type="predicted"/>
<keyword evidence="1" id="KW-0472">Membrane</keyword>